<dbReference type="Pfam" id="PF00665">
    <property type="entry name" value="rve"/>
    <property type="match status" value="1"/>
</dbReference>
<dbReference type="GO" id="GO:0015074">
    <property type="term" value="P:DNA integration"/>
    <property type="evidence" value="ECO:0007669"/>
    <property type="project" value="InterPro"/>
</dbReference>
<dbReference type="PANTHER" id="PTHR37984:SF5">
    <property type="entry name" value="PROTEIN NYNRIN-LIKE"/>
    <property type="match status" value="1"/>
</dbReference>
<dbReference type="Pfam" id="PF17921">
    <property type="entry name" value="Integrase_H2C2"/>
    <property type="match status" value="1"/>
</dbReference>
<dbReference type="CDD" id="cd01647">
    <property type="entry name" value="RT_LTR"/>
    <property type="match status" value="1"/>
</dbReference>
<dbReference type="OrthoDB" id="6773263at2759"/>
<dbReference type="PROSITE" id="PS50994">
    <property type="entry name" value="INTEGRASE"/>
    <property type="match status" value="1"/>
</dbReference>
<dbReference type="InterPro" id="IPR005162">
    <property type="entry name" value="Retrotrans_gag_dom"/>
</dbReference>
<feature type="compositionally biased region" description="Polar residues" evidence="8">
    <location>
        <begin position="33"/>
        <end position="48"/>
    </location>
</feature>
<dbReference type="PROSITE" id="PS50878">
    <property type="entry name" value="RT_POL"/>
    <property type="match status" value="1"/>
</dbReference>
<feature type="region of interest" description="Disordered" evidence="8">
    <location>
        <begin position="27"/>
        <end position="48"/>
    </location>
</feature>
<dbReference type="GO" id="GO:0003964">
    <property type="term" value="F:RNA-directed DNA polymerase activity"/>
    <property type="evidence" value="ECO:0007669"/>
    <property type="project" value="UniProtKB-KW"/>
</dbReference>
<dbReference type="Gene3D" id="2.40.70.10">
    <property type="entry name" value="Acid Proteases"/>
    <property type="match status" value="1"/>
</dbReference>
<evidence type="ECO:0000256" key="7">
    <source>
        <dbReference type="ARBA" id="ARBA00022918"/>
    </source>
</evidence>
<dbReference type="Pfam" id="PF00078">
    <property type="entry name" value="RVT_1"/>
    <property type="match status" value="1"/>
</dbReference>
<name>A0A8S3SYJ0_MYTED</name>
<keyword evidence="6" id="KW-0378">Hydrolase</keyword>
<evidence type="ECO:0000256" key="5">
    <source>
        <dbReference type="ARBA" id="ARBA00022759"/>
    </source>
</evidence>
<dbReference type="InterPro" id="IPR041373">
    <property type="entry name" value="RT_RNaseH"/>
</dbReference>
<dbReference type="InterPro" id="IPR043128">
    <property type="entry name" value="Rev_trsase/Diguanyl_cyclase"/>
</dbReference>
<dbReference type="InterPro" id="IPR036397">
    <property type="entry name" value="RNaseH_sf"/>
</dbReference>
<keyword evidence="12" id="KW-1185">Reference proteome</keyword>
<dbReference type="InterPro" id="IPR012337">
    <property type="entry name" value="RNaseH-like_sf"/>
</dbReference>
<dbReference type="Gene3D" id="3.30.420.10">
    <property type="entry name" value="Ribonuclease H-like superfamily/Ribonuclease H"/>
    <property type="match status" value="1"/>
</dbReference>
<dbReference type="EMBL" id="CAJPWZ010001806">
    <property type="protein sequence ID" value="CAG2224480.1"/>
    <property type="molecule type" value="Genomic_DNA"/>
</dbReference>
<dbReference type="InterPro" id="IPR000477">
    <property type="entry name" value="RT_dom"/>
</dbReference>
<dbReference type="PANTHER" id="PTHR37984">
    <property type="entry name" value="PROTEIN CBG26694"/>
    <property type="match status" value="1"/>
</dbReference>
<evidence type="ECO:0000313" key="11">
    <source>
        <dbReference type="EMBL" id="CAG2224480.1"/>
    </source>
</evidence>
<organism evidence="11 12">
    <name type="scientific">Mytilus edulis</name>
    <name type="common">Blue mussel</name>
    <dbReference type="NCBI Taxonomy" id="6550"/>
    <lineage>
        <taxon>Eukaryota</taxon>
        <taxon>Metazoa</taxon>
        <taxon>Spiralia</taxon>
        <taxon>Lophotrochozoa</taxon>
        <taxon>Mollusca</taxon>
        <taxon>Bivalvia</taxon>
        <taxon>Autobranchia</taxon>
        <taxon>Pteriomorphia</taxon>
        <taxon>Mytilida</taxon>
        <taxon>Mytiloidea</taxon>
        <taxon>Mytilidae</taxon>
        <taxon>Mytilinae</taxon>
        <taxon>Mytilus</taxon>
    </lineage>
</organism>
<sequence length="1438" mass="164173">MSTPVNYKNRDTMNDYLLRSKRTDLSKMPVTPVASTIPTSINNPSPLSAAKTTIENEASGGTTPAKGTSLTDKNRTLTERLFQPLAQPPSQSTPDQAPHAAATRGPGEAAVAVASSKLERQLQLQMQLNQLQPVQPQASQPETRGSKHMGNVSLQKFEGGDQNPIKFWSLFIQYCTLYRFTESETVGMFPLHVSNTVQDWFYSLEEGVRRNLQRLKEAFLERFQRRNLEYSLQHIKQHQSESVNDYINRILAQTSDSNVPEAILVSMLVGGLRPDLAAIVMPQVRKTHQQFLAAASIAEKTVQMTTAKPIENLTLQVANIASMKDRLSAMLTDKLSSSVAEMSAIQAHKNNQSNGPYQRQNYQQRPKTNFQQRNCQRPPSSSCQGCVLGIGQQKLRVLGKVFLTIKIKDKCFEFDFHVIDTLPHSLIIGVDFLETNNVTINLSRKSMEISDKCAKICSLETNSGFARCIKSCALPANSEIVLPVHVSRRIQGEQVLLEPNPNLEKKQLMGARCIVTVNKGKSVFRIINPTNKTVHLPRRYVLANAINVDAQYMQTLDNAKVKSINTIETKPKNTNRDNLEFDLSKAELTSQQKSQLRTFLNENKNVFATNLKELGQATSFKHKIETHDSHPVKMPFYRQPPHLQREIDRQVQEMLDNNIIVPSTSDWFSPVLLVRKRDGSYRFAIDYRKVNKQTKSIYFPLPRLECVFDAIGAAKATMFSVLDLASGYWQIPMDPETRHKAAFITQSGIYEWLRLPFGLSNSPASFSMVMAQVLRGINWKFVLCYVDDILVFSENFETHLDHLQQLFNCLSKANLTLKPSKCSFAVTEDVQFRWTPQCQIAFDDLKTRLTSSPILAYADMNKPFEIICDASDYAIGHMLVQKDDQNRSRVIAYGGRSLGAAERKYHTTEKECLAIVNAIKNHDTYLSNNRFIIHTDHQALCWLQNTKHKSGRLLRWAMALQHYTFDIKHIKGKDNTCSDALSRRTYPETHPDQDQMEDGPKSADIFTLDNTKEEITEVHFYYDHDPDTVIAAVQDDNSTVQVEQQDDIGTLQRTCPDFEDIFAYLNDGTLPENNKLARKVSIESQQYSILNGILYHWYQRRTKKPEEQARQHQQLALPRVLRDDALLAYHDSQSGGAHLATKRVYEALKLKYYWPKMHQQVDDYVRSCDRCQRIKTRNQNHKAPLTPMPIADSFERWHIDILELTQTKDGDRYVLLVVDSFTRWCEAFALKTQDANAIAKVLYAEIFCRFGCPKILLSDRGAAFMSKLVSALSEIFHVKRHYTSSYHPQTNSTVERQNSTLAQCLRAYCSKDHNNWPKLLPGIMMAFRMSPATESTEYSPYYLLFGKEMNLPFDVDVQPKDNMGKEAKEHIQEVIEKLKIAKEIATDNVTRRQEKNKQHCDKKAKEPDFRVGQKVLIRVYKVPQDFLVSYKTNQTDLI</sequence>
<evidence type="ECO:0000259" key="9">
    <source>
        <dbReference type="PROSITE" id="PS50878"/>
    </source>
</evidence>
<accession>A0A8S3SYJ0</accession>
<dbReference type="Gene3D" id="3.30.70.270">
    <property type="match status" value="1"/>
</dbReference>
<dbReference type="GO" id="GO:0003676">
    <property type="term" value="F:nucleic acid binding"/>
    <property type="evidence" value="ECO:0007669"/>
    <property type="project" value="InterPro"/>
</dbReference>
<dbReference type="Pfam" id="PF17917">
    <property type="entry name" value="RT_RNaseH"/>
    <property type="match status" value="1"/>
</dbReference>
<dbReference type="InterPro" id="IPR001584">
    <property type="entry name" value="Integrase_cat-core"/>
</dbReference>
<dbReference type="Gene3D" id="3.10.10.10">
    <property type="entry name" value="HIV Type 1 Reverse Transcriptase, subunit A, domain 1"/>
    <property type="match status" value="1"/>
</dbReference>
<dbReference type="InterPro" id="IPR041588">
    <property type="entry name" value="Integrase_H2C2"/>
</dbReference>
<keyword evidence="2" id="KW-0808">Transferase</keyword>
<comment type="caution">
    <text evidence="11">The sequence shown here is derived from an EMBL/GenBank/DDBJ whole genome shotgun (WGS) entry which is preliminary data.</text>
</comment>
<dbReference type="InterPro" id="IPR043502">
    <property type="entry name" value="DNA/RNA_pol_sf"/>
</dbReference>
<keyword evidence="4" id="KW-0540">Nuclease</keyword>
<evidence type="ECO:0000256" key="2">
    <source>
        <dbReference type="ARBA" id="ARBA00022679"/>
    </source>
</evidence>
<dbReference type="Proteomes" id="UP000683360">
    <property type="component" value="Unassembled WGS sequence"/>
</dbReference>
<dbReference type="GO" id="GO:0016787">
    <property type="term" value="F:hydrolase activity"/>
    <property type="evidence" value="ECO:0007669"/>
    <property type="project" value="UniProtKB-KW"/>
</dbReference>
<dbReference type="InterPro" id="IPR021109">
    <property type="entry name" value="Peptidase_aspartic_dom_sf"/>
</dbReference>
<evidence type="ECO:0000256" key="4">
    <source>
        <dbReference type="ARBA" id="ARBA00022722"/>
    </source>
</evidence>
<feature type="region of interest" description="Disordered" evidence="8">
    <location>
        <begin position="349"/>
        <end position="376"/>
    </location>
</feature>
<reference evidence="11" key="1">
    <citation type="submission" date="2021-03" db="EMBL/GenBank/DDBJ databases">
        <authorList>
            <person name="Bekaert M."/>
        </authorList>
    </citation>
    <scope>NUCLEOTIDE SEQUENCE</scope>
</reference>
<evidence type="ECO:0000259" key="10">
    <source>
        <dbReference type="PROSITE" id="PS50994"/>
    </source>
</evidence>
<dbReference type="FunFam" id="1.10.340.70:FF:000001">
    <property type="entry name" value="Retrovirus-related Pol polyprotein from transposon gypsy-like Protein"/>
    <property type="match status" value="1"/>
</dbReference>
<gene>
    <name evidence="11" type="ORF">MEDL_37660</name>
</gene>
<evidence type="ECO:0000313" key="12">
    <source>
        <dbReference type="Proteomes" id="UP000683360"/>
    </source>
</evidence>
<feature type="domain" description="Integrase catalytic" evidence="10">
    <location>
        <begin position="1185"/>
        <end position="1348"/>
    </location>
</feature>
<keyword evidence="3" id="KW-0548">Nucleotidyltransferase</keyword>
<dbReference type="SUPFAM" id="SSF56672">
    <property type="entry name" value="DNA/RNA polymerases"/>
    <property type="match status" value="1"/>
</dbReference>
<evidence type="ECO:0000256" key="3">
    <source>
        <dbReference type="ARBA" id="ARBA00022695"/>
    </source>
</evidence>
<keyword evidence="5" id="KW-0255">Endonuclease</keyword>
<dbReference type="SUPFAM" id="SSF53098">
    <property type="entry name" value="Ribonuclease H-like"/>
    <property type="match status" value="1"/>
</dbReference>
<dbReference type="InterPro" id="IPR050951">
    <property type="entry name" value="Retrovirus_Pol_polyprotein"/>
</dbReference>
<dbReference type="CDD" id="cd00303">
    <property type="entry name" value="retropepsin_like"/>
    <property type="match status" value="1"/>
</dbReference>
<dbReference type="CDD" id="cd09274">
    <property type="entry name" value="RNase_HI_RT_Ty3"/>
    <property type="match status" value="1"/>
</dbReference>
<evidence type="ECO:0000256" key="1">
    <source>
        <dbReference type="ARBA" id="ARBA00012493"/>
    </source>
</evidence>
<dbReference type="GO" id="GO:0004519">
    <property type="term" value="F:endonuclease activity"/>
    <property type="evidence" value="ECO:0007669"/>
    <property type="project" value="UniProtKB-KW"/>
</dbReference>
<feature type="region of interest" description="Disordered" evidence="8">
    <location>
        <begin position="85"/>
        <end position="116"/>
    </location>
</feature>
<dbReference type="EC" id="2.7.7.49" evidence="1"/>
<dbReference type="FunFam" id="3.10.20.370:FF:000001">
    <property type="entry name" value="Retrovirus-related Pol polyprotein from transposon 17.6-like protein"/>
    <property type="match status" value="1"/>
</dbReference>
<dbReference type="FunFam" id="3.30.420.10:FF:000032">
    <property type="entry name" value="Retrovirus-related Pol polyprotein from transposon 297-like Protein"/>
    <property type="match status" value="1"/>
</dbReference>
<feature type="domain" description="Reverse transcriptase" evidence="9">
    <location>
        <begin position="655"/>
        <end position="839"/>
    </location>
</feature>
<keyword evidence="7" id="KW-0695">RNA-directed DNA polymerase</keyword>
<evidence type="ECO:0000256" key="8">
    <source>
        <dbReference type="SAM" id="MobiDB-lite"/>
    </source>
</evidence>
<dbReference type="Pfam" id="PF03732">
    <property type="entry name" value="Retrotrans_gag"/>
    <property type="match status" value="1"/>
</dbReference>
<evidence type="ECO:0000256" key="6">
    <source>
        <dbReference type="ARBA" id="ARBA00022801"/>
    </source>
</evidence>
<dbReference type="Gene3D" id="1.10.340.70">
    <property type="match status" value="1"/>
</dbReference>
<protein>
    <recommendedName>
        <fullName evidence="1">RNA-directed DNA polymerase</fullName>
        <ecNumber evidence="1">2.7.7.49</ecNumber>
    </recommendedName>
</protein>
<proteinExistence type="predicted"/>